<feature type="transmembrane region" description="Helical" evidence="1">
    <location>
        <begin position="134"/>
        <end position="163"/>
    </location>
</feature>
<evidence type="ECO:0000313" key="2">
    <source>
        <dbReference type="EMBL" id="VAX41159.1"/>
    </source>
</evidence>
<accession>A0A3B1DFN3</accession>
<gene>
    <name evidence="2" type="ORF">MNBD_PLANCTO03-2421</name>
</gene>
<sequence>MSQAGNTWRDEYELLCEGCGYSIEGLPREGVCPECGKRVVESLPKARTGMPWQQQPGVWAWVVTMWMILRAPRASTRRFEIEPVRAAYFRRVNIVLAASLLTVLPTVSYGVQLLRSEAPYALRDLTWPWAESAFRVVALLLALSVWWFAVVLVFSFLTGVETWGLRLFGRLHHARITPAVARTVTAHATVGWVVTGVLVSGGFLLGLVLHEHAMQHNVGVVRGPMMLGPIWLPALGGFVGLLAFEMIVYTGVRQCRFANRAKPKA</sequence>
<feature type="transmembrane region" description="Helical" evidence="1">
    <location>
        <begin position="92"/>
        <end position="114"/>
    </location>
</feature>
<evidence type="ECO:0000256" key="1">
    <source>
        <dbReference type="SAM" id="Phobius"/>
    </source>
</evidence>
<keyword evidence="1" id="KW-0812">Transmembrane</keyword>
<reference evidence="2" key="1">
    <citation type="submission" date="2018-06" db="EMBL/GenBank/DDBJ databases">
        <authorList>
            <person name="Zhirakovskaya E."/>
        </authorList>
    </citation>
    <scope>NUCLEOTIDE SEQUENCE</scope>
</reference>
<name>A0A3B1DFN3_9ZZZZ</name>
<feature type="transmembrane region" description="Helical" evidence="1">
    <location>
        <begin position="184"/>
        <end position="210"/>
    </location>
</feature>
<dbReference type="AlphaFoldDB" id="A0A3B1DFN3"/>
<organism evidence="2">
    <name type="scientific">hydrothermal vent metagenome</name>
    <dbReference type="NCBI Taxonomy" id="652676"/>
    <lineage>
        <taxon>unclassified sequences</taxon>
        <taxon>metagenomes</taxon>
        <taxon>ecological metagenomes</taxon>
    </lineage>
</organism>
<feature type="transmembrane region" description="Helical" evidence="1">
    <location>
        <begin position="230"/>
        <end position="252"/>
    </location>
</feature>
<keyword evidence="1" id="KW-1133">Transmembrane helix</keyword>
<keyword evidence="1" id="KW-0472">Membrane</keyword>
<protein>
    <submittedName>
        <fullName evidence="2">Uncharacterized protein</fullName>
    </submittedName>
</protein>
<dbReference type="EMBL" id="UOGK01000498">
    <property type="protein sequence ID" value="VAX41159.1"/>
    <property type="molecule type" value="Genomic_DNA"/>
</dbReference>
<proteinExistence type="predicted"/>